<name>C6BQ96_RALP1</name>
<evidence type="ECO:0000256" key="6">
    <source>
        <dbReference type="SAM" id="Phobius"/>
    </source>
</evidence>
<dbReference type="PANTHER" id="PTHR23505:SF79">
    <property type="entry name" value="PROTEIN SPINSTER"/>
    <property type="match status" value="1"/>
</dbReference>
<gene>
    <name evidence="8" type="ordered locus">Rpic12D_4705</name>
</gene>
<feature type="transmembrane region" description="Helical" evidence="6">
    <location>
        <begin position="332"/>
        <end position="355"/>
    </location>
</feature>
<accession>C6BQ96</accession>
<feature type="transmembrane region" description="Helical" evidence="6">
    <location>
        <begin position="278"/>
        <end position="295"/>
    </location>
</feature>
<protein>
    <submittedName>
        <fullName evidence="8">Major facilitator superfamily MFS_1</fullName>
    </submittedName>
</protein>
<dbReference type="GO" id="GO:0016020">
    <property type="term" value="C:membrane"/>
    <property type="evidence" value="ECO:0007669"/>
    <property type="project" value="UniProtKB-SubCell"/>
</dbReference>
<keyword evidence="5 6" id="KW-0472">Membrane</keyword>
<feature type="transmembrane region" description="Helical" evidence="6">
    <location>
        <begin position="399"/>
        <end position="422"/>
    </location>
</feature>
<feature type="transmembrane region" description="Helical" evidence="6">
    <location>
        <begin position="64"/>
        <end position="87"/>
    </location>
</feature>
<feature type="transmembrane region" description="Helical" evidence="6">
    <location>
        <begin position="367"/>
        <end position="387"/>
    </location>
</feature>
<keyword evidence="3 6" id="KW-0812">Transmembrane</keyword>
<dbReference type="GO" id="GO:0022857">
    <property type="term" value="F:transmembrane transporter activity"/>
    <property type="evidence" value="ECO:0007669"/>
    <property type="project" value="InterPro"/>
</dbReference>
<dbReference type="InterPro" id="IPR011701">
    <property type="entry name" value="MFS"/>
</dbReference>
<evidence type="ECO:0000256" key="5">
    <source>
        <dbReference type="ARBA" id="ARBA00023136"/>
    </source>
</evidence>
<feature type="transmembrane region" description="Helical" evidence="6">
    <location>
        <begin position="307"/>
        <end position="326"/>
    </location>
</feature>
<keyword evidence="2" id="KW-0813">Transport</keyword>
<sequence length="434" mass="46480">MTQNALVTQLPPDKLDADRYLYSKAHAHWTLFVLSVLMLFDYVDRQALSSLLPLVKQEWRLNDAQLGALVAAVNVAIALLALPTAIWADRWSRTKSAGIMAAVWSMATAACGVATNFAQLLAARFLIGTGEAGYTAAGNSLIAAAFPKRLRGTMIGVFQSVALFGSVLGVALGGIIGVALGWRYAFGLVAVPGLLFAVLMFFVRDYENPPLATEQMNSNRFSQWSGYLKEMFRKPVLWLVYLGSAIQFFVIATIGNWMPSFFNRVYGLPADQAGVRSALLALCSAFGVMVGGWFADRVIAGNPCRRLWLPGVFSVLTATLFVAAFLQPPGVVQQGLLVLGDFVIVALISPVITVIQELVPPAMRTTSTGAMVTCNNLFGMALGPLVLGALSDRFDLPTAMLLVSFAPILAAAAFFGAVPLYAREFGAKAAILSP</sequence>
<dbReference type="CDD" id="cd17328">
    <property type="entry name" value="MFS_spinster_like"/>
    <property type="match status" value="1"/>
</dbReference>
<dbReference type="Gene3D" id="1.20.1250.20">
    <property type="entry name" value="MFS general substrate transporter like domains"/>
    <property type="match status" value="2"/>
</dbReference>
<dbReference type="HOGENOM" id="CLU_001265_5_12_4"/>
<organism evidence="8">
    <name type="scientific">Ralstonia pickettii (strain 12D)</name>
    <dbReference type="NCBI Taxonomy" id="428406"/>
    <lineage>
        <taxon>Bacteria</taxon>
        <taxon>Pseudomonadati</taxon>
        <taxon>Pseudomonadota</taxon>
        <taxon>Betaproteobacteria</taxon>
        <taxon>Burkholderiales</taxon>
        <taxon>Burkholderiaceae</taxon>
        <taxon>Ralstonia</taxon>
    </lineage>
</organism>
<feature type="transmembrane region" description="Helical" evidence="6">
    <location>
        <begin position="99"/>
        <end position="118"/>
    </location>
</feature>
<reference evidence="8" key="1">
    <citation type="submission" date="2009-06" db="EMBL/GenBank/DDBJ databases">
        <title>Complete sequence plasmid 1 of Ralstonia pickettii 12D.</title>
        <authorList>
            <consortium name="US DOE Joint Genome Institute"/>
            <person name="Lucas S."/>
            <person name="Copeland A."/>
            <person name="Lapidus A."/>
            <person name="Glavina del Rio T."/>
            <person name="Dalin E."/>
            <person name="Tice H."/>
            <person name="Bruce D."/>
            <person name="Goodwin L."/>
            <person name="Pitluck S."/>
            <person name="Sims D."/>
            <person name="Meincke L."/>
            <person name="Brettin T."/>
            <person name="Detter J.C."/>
            <person name="Han C."/>
            <person name="Larimer F."/>
            <person name="Land M."/>
            <person name="Hauser L."/>
            <person name="Kyrpides N."/>
            <person name="Ovchinnikova G."/>
            <person name="Marsh T."/>
            <person name="Richardson P."/>
        </authorList>
    </citation>
    <scope>NUCLEOTIDE SEQUENCE [LARGE SCALE GENOMIC DNA]</scope>
    <source>
        <strain evidence="8">12D</strain>
        <plasmid>12D</plasmid>
        <plasmid evidence="8">pRp12D01</plasmid>
    </source>
</reference>
<dbReference type="SUPFAM" id="SSF103473">
    <property type="entry name" value="MFS general substrate transporter"/>
    <property type="match status" value="1"/>
</dbReference>
<proteinExistence type="predicted"/>
<feature type="domain" description="Major facilitator superfamily (MFS) profile" evidence="7">
    <location>
        <begin position="30"/>
        <end position="422"/>
    </location>
</feature>
<dbReference type="InterPro" id="IPR020846">
    <property type="entry name" value="MFS_dom"/>
</dbReference>
<evidence type="ECO:0000256" key="4">
    <source>
        <dbReference type="ARBA" id="ARBA00022989"/>
    </source>
</evidence>
<evidence type="ECO:0000256" key="1">
    <source>
        <dbReference type="ARBA" id="ARBA00004141"/>
    </source>
</evidence>
<feature type="transmembrane region" description="Helical" evidence="6">
    <location>
        <begin position="184"/>
        <end position="203"/>
    </location>
</feature>
<dbReference type="Pfam" id="PF07690">
    <property type="entry name" value="MFS_1"/>
    <property type="match status" value="1"/>
</dbReference>
<feature type="transmembrane region" description="Helical" evidence="6">
    <location>
        <begin position="236"/>
        <end position="258"/>
    </location>
</feature>
<dbReference type="PROSITE" id="PS50850">
    <property type="entry name" value="MFS"/>
    <property type="match status" value="1"/>
</dbReference>
<feature type="transmembrane region" description="Helical" evidence="6">
    <location>
        <begin position="157"/>
        <end position="178"/>
    </location>
</feature>
<dbReference type="InterPro" id="IPR044770">
    <property type="entry name" value="MFS_spinster-like"/>
</dbReference>
<dbReference type="AlphaFoldDB" id="C6BQ96"/>
<comment type="subcellular location">
    <subcellularLocation>
        <location evidence="1">Membrane</location>
        <topology evidence="1">Multi-pass membrane protein</topology>
    </subcellularLocation>
</comment>
<geneLocation type="plasmid" evidence="8">
    <name>pRp12D01</name>
</geneLocation>
<evidence type="ECO:0000256" key="3">
    <source>
        <dbReference type="ARBA" id="ARBA00022692"/>
    </source>
</evidence>
<dbReference type="KEGG" id="rpf:Rpic12D_4705"/>
<keyword evidence="8" id="KW-0614">Plasmid</keyword>
<dbReference type="PANTHER" id="PTHR23505">
    <property type="entry name" value="SPINSTER"/>
    <property type="match status" value="1"/>
</dbReference>
<keyword evidence="4 6" id="KW-1133">Transmembrane helix</keyword>
<dbReference type="InterPro" id="IPR036259">
    <property type="entry name" value="MFS_trans_sf"/>
</dbReference>
<evidence type="ECO:0000256" key="2">
    <source>
        <dbReference type="ARBA" id="ARBA00022448"/>
    </source>
</evidence>
<evidence type="ECO:0000259" key="7">
    <source>
        <dbReference type="PROSITE" id="PS50850"/>
    </source>
</evidence>
<dbReference type="EMBL" id="CP001646">
    <property type="protein sequence ID" value="ACS65943.1"/>
    <property type="molecule type" value="Genomic_DNA"/>
</dbReference>
<evidence type="ECO:0000313" key="8">
    <source>
        <dbReference type="EMBL" id="ACS65943.1"/>
    </source>
</evidence>